<dbReference type="Proteomes" id="UP000737113">
    <property type="component" value="Unassembled WGS sequence"/>
</dbReference>
<feature type="signal peptide" evidence="1">
    <location>
        <begin position="1"/>
        <end position="19"/>
    </location>
</feature>
<feature type="chain" id="PRO_5038066856" evidence="1">
    <location>
        <begin position="20"/>
        <end position="138"/>
    </location>
</feature>
<evidence type="ECO:0000313" key="2">
    <source>
        <dbReference type="EMBL" id="NMH65200.1"/>
    </source>
</evidence>
<protein>
    <submittedName>
        <fullName evidence="2">Uncharacterized protein</fullName>
    </submittedName>
</protein>
<dbReference type="RefSeq" id="WP_169563876.1">
    <property type="nucleotide sequence ID" value="NZ_JAAXYH010000004.1"/>
</dbReference>
<keyword evidence="1" id="KW-0732">Signal</keyword>
<dbReference type="AlphaFoldDB" id="A0A972FS67"/>
<name>A0A972FS67_9GAMM</name>
<reference evidence="2" key="1">
    <citation type="submission" date="2020-04" db="EMBL/GenBank/DDBJ databases">
        <title>Description of Shewanella salipaludis sp. nov., isolated from a salt marsh.</title>
        <authorList>
            <person name="Park S."/>
            <person name="Yoon J.-H."/>
        </authorList>
    </citation>
    <scope>NUCLEOTIDE SEQUENCE</scope>
    <source>
        <strain evidence="2">SHSM-M6</strain>
    </source>
</reference>
<keyword evidence="3" id="KW-1185">Reference proteome</keyword>
<evidence type="ECO:0000256" key="1">
    <source>
        <dbReference type="SAM" id="SignalP"/>
    </source>
</evidence>
<gene>
    <name evidence="2" type="ORF">HC757_08450</name>
</gene>
<comment type="caution">
    <text evidence="2">The sequence shown here is derived from an EMBL/GenBank/DDBJ whole genome shotgun (WGS) entry which is preliminary data.</text>
</comment>
<sequence>MNKSLLLAASLCFSGMVQAEEVVIDIPALVGKDKAEVSKLIGTPLSCGPSKHGEKCQFTKAETEIVFINGKADWITIEGIDDKPFADSIIQLLGLKAQKPSFSNAFEKRWEPLQGLLSVSLFKGNSNSDYVYVKAYTK</sequence>
<accession>A0A972FS67</accession>
<proteinExistence type="predicted"/>
<dbReference type="EMBL" id="JAAXYH010000004">
    <property type="protein sequence ID" value="NMH65200.1"/>
    <property type="molecule type" value="Genomic_DNA"/>
</dbReference>
<organism evidence="2 3">
    <name type="scientific">Shewanella salipaludis</name>
    <dbReference type="NCBI Taxonomy" id="2723052"/>
    <lineage>
        <taxon>Bacteria</taxon>
        <taxon>Pseudomonadati</taxon>
        <taxon>Pseudomonadota</taxon>
        <taxon>Gammaproteobacteria</taxon>
        <taxon>Alteromonadales</taxon>
        <taxon>Shewanellaceae</taxon>
        <taxon>Shewanella</taxon>
    </lineage>
</organism>
<evidence type="ECO:0000313" key="3">
    <source>
        <dbReference type="Proteomes" id="UP000737113"/>
    </source>
</evidence>